<dbReference type="AlphaFoldDB" id="A0A9P6WR14"/>
<evidence type="ECO:0000256" key="1">
    <source>
        <dbReference type="SAM" id="MobiDB-lite"/>
    </source>
</evidence>
<gene>
    <name evidence="2" type="ORF">G6F64_015566</name>
</gene>
<dbReference type="Proteomes" id="UP000716291">
    <property type="component" value="Unassembled WGS sequence"/>
</dbReference>
<organism evidence="2 3">
    <name type="scientific">Rhizopus oryzae</name>
    <name type="common">Mucormycosis agent</name>
    <name type="synonym">Rhizopus arrhizus var. delemar</name>
    <dbReference type="NCBI Taxonomy" id="64495"/>
    <lineage>
        <taxon>Eukaryota</taxon>
        <taxon>Fungi</taxon>
        <taxon>Fungi incertae sedis</taxon>
        <taxon>Mucoromycota</taxon>
        <taxon>Mucoromycotina</taxon>
        <taxon>Mucoromycetes</taxon>
        <taxon>Mucorales</taxon>
        <taxon>Mucorineae</taxon>
        <taxon>Rhizopodaceae</taxon>
        <taxon>Rhizopus</taxon>
    </lineage>
</organism>
<reference evidence="2" key="1">
    <citation type="journal article" date="2020" name="Microb. Genom.">
        <title>Genetic diversity of clinical and environmental Mucorales isolates obtained from an investigation of mucormycosis cases among solid organ transplant recipients.</title>
        <authorList>
            <person name="Nguyen M.H."/>
            <person name="Kaul D."/>
            <person name="Muto C."/>
            <person name="Cheng S.J."/>
            <person name="Richter R.A."/>
            <person name="Bruno V.M."/>
            <person name="Liu G."/>
            <person name="Beyhan S."/>
            <person name="Sundermann A.J."/>
            <person name="Mounaud S."/>
            <person name="Pasculle A.W."/>
            <person name="Nierman W.C."/>
            <person name="Driscoll E."/>
            <person name="Cumbie R."/>
            <person name="Clancy C.J."/>
            <person name="Dupont C.L."/>
        </authorList>
    </citation>
    <scope>NUCLEOTIDE SEQUENCE</scope>
    <source>
        <strain evidence="2">GL11</strain>
    </source>
</reference>
<sequence length="67" mass="7352">MWSEIAMTRSMWWSISRMVRPMPLSLTIRSVSWSVSAGFRPAAGSSSSSRSGMAATARAISSRRCKP</sequence>
<dbReference type="EMBL" id="JAANQT010016687">
    <property type="protein sequence ID" value="KAG1271885.1"/>
    <property type="molecule type" value="Genomic_DNA"/>
</dbReference>
<name>A0A9P6WR14_RHIOR</name>
<comment type="caution">
    <text evidence="2">The sequence shown here is derived from an EMBL/GenBank/DDBJ whole genome shotgun (WGS) entry which is preliminary data.</text>
</comment>
<evidence type="ECO:0000313" key="3">
    <source>
        <dbReference type="Proteomes" id="UP000716291"/>
    </source>
</evidence>
<feature type="region of interest" description="Disordered" evidence="1">
    <location>
        <begin position="40"/>
        <end position="67"/>
    </location>
</feature>
<protein>
    <submittedName>
        <fullName evidence="2">Uncharacterized protein</fullName>
    </submittedName>
</protein>
<accession>A0A9P6WR14</accession>
<keyword evidence="3" id="KW-1185">Reference proteome</keyword>
<feature type="compositionally biased region" description="Low complexity" evidence="1">
    <location>
        <begin position="40"/>
        <end position="59"/>
    </location>
</feature>
<proteinExistence type="predicted"/>
<evidence type="ECO:0000313" key="2">
    <source>
        <dbReference type="EMBL" id="KAG1271885.1"/>
    </source>
</evidence>